<evidence type="ECO:0000313" key="1">
    <source>
        <dbReference type="EMBL" id="KAJ0389684.1"/>
    </source>
</evidence>
<keyword evidence="2" id="KW-1185">Reference proteome</keyword>
<gene>
    <name evidence="1" type="ORF">P43SY_010996</name>
</gene>
<proteinExistence type="predicted"/>
<accession>A0AAD5Q4L8</accession>
<organism evidence="1 2">
    <name type="scientific">Pythium insidiosum</name>
    <name type="common">Pythiosis disease agent</name>
    <dbReference type="NCBI Taxonomy" id="114742"/>
    <lineage>
        <taxon>Eukaryota</taxon>
        <taxon>Sar</taxon>
        <taxon>Stramenopiles</taxon>
        <taxon>Oomycota</taxon>
        <taxon>Peronosporomycetes</taxon>
        <taxon>Pythiales</taxon>
        <taxon>Pythiaceae</taxon>
        <taxon>Pythium</taxon>
    </lineage>
</organism>
<dbReference type="Proteomes" id="UP001209570">
    <property type="component" value="Unassembled WGS sequence"/>
</dbReference>
<evidence type="ECO:0000313" key="2">
    <source>
        <dbReference type="Proteomes" id="UP001209570"/>
    </source>
</evidence>
<sequence length="130" mass="14217">MKAFAHACPGGYVCGPGTTPDLTLDAPRGQLKTLCPASKYCPEGTAESQKERNVCPVGYFCPTGTVNPYIGAVANDGLRRRLSLEEVNPFRDMTYSKYITDGDLRLVSAHDMRCFNGINDDLEPRRALCP</sequence>
<reference evidence="1" key="1">
    <citation type="submission" date="2021-12" db="EMBL/GenBank/DDBJ databases">
        <title>Prjna785345.</title>
        <authorList>
            <person name="Rujirawat T."/>
            <person name="Krajaejun T."/>
        </authorList>
    </citation>
    <scope>NUCLEOTIDE SEQUENCE</scope>
    <source>
        <strain evidence="1">Pi057C3</strain>
    </source>
</reference>
<protein>
    <submittedName>
        <fullName evidence="1">Uncharacterized protein</fullName>
    </submittedName>
</protein>
<comment type="caution">
    <text evidence="1">The sequence shown here is derived from an EMBL/GenBank/DDBJ whole genome shotgun (WGS) entry which is preliminary data.</text>
</comment>
<name>A0AAD5Q4L8_PYTIN</name>
<dbReference type="AlphaFoldDB" id="A0AAD5Q4L8"/>
<dbReference type="EMBL" id="JAKCXM010003314">
    <property type="protein sequence ID" value="KAJ0389684.1"/>
    <property type="molecule type" value="Genomic_DNA"/>
</dbReference>